<dbReference type="InterPro" id="IPR042635">
    <property type="entry name" value="MEGF10/SREC1/2-like"/>
</dbReference>
<evidence type="ECO:0000256" key="1">
    <source>
        <dbReference type="ARBA" id="ARBA00022536"/>
    </source>
</evidence>
<protein>
    <recommendedName>
        <fullName evidence="4">Fucolectin tachylectin-4 pentraxin-1 domain-containing protein</fullName>
    </recommendedName>
</protein>
<dbReference type="InterPro" id="IPR008979">
    <property type="entry name" value="Galactose-bd-like_sf"/>
</dbReference>
<dbReference type="PANTHER" id="PTHR24043:SF8">
    <property type="entry name" value="EGF-LIKE DOMAIN-CONTAINING PROTEIN"/>
    <property type="match status" value="1"/>
</dbReference>
<dbReference type="PANTHER" id="PTHR24043">
    <property type="entry name" value="SCAVENGER RECEPTOR CLASS F"/>
    <property type="match status" value="1"/>
</dbReference>
<accession>V4ATQ5</accession>
<dbReference type="SUPFAM" id="SSF49785">
    <property type="entry name" value="Galactose-binding domain-like"/>
    <property type="match status" value="1"/>
</dbReference>
<gene>
    <name evidence="2" type="ORF">LOTGIDRAFT_176533</name>
</gene>
<dbReference type="GO" id="GO:0005044">
    <property type="term" value="F:scavenger receptor activity"/>
    <property type="evidence" value="ECO:0007669"/>
    <property type="project" value="InterPro"/>
</dbReference>
<dbReference type="Gene3D" id="2.170.300.10">
    <property type="entry name" value="Tie2 ligand-binding domain superfamily"/>
    <property type="match status" value="1"/>
</dbReference>
<feature type="non-terminal residue" evidence="2">
    <location>
        <position position="367"/>
    </location>
</feature>
<dbReference type="CTD" id="20243826"/>
<evidence type="ECO:0000313" key="2">
    <source>
        <dbReference type="EMBL" id="ESO97136.1"/>
    </source>
</evidence>
<reference evidence="2 3" key="1">
    <citation type="journal article" date="2013" name="Nature">
        <title>Insights into bilaterian evolution from three spiralian genomes.</title>
        <authorList>
            <person name="Simakov O."/>
            <person name="Marletaz F."/>
            <person name="Cho S.J."/>
            <person name="Edsinger-Gonzales E."/>
            <person name="Havlak P."/>
            <person name="Hellsten U."/>
            <person name="Kuo D.H."/>
            <person name="Larsson T."/>
            <person name="Lv J."/>
            <person name="Arendt D."/>
            <person name="Savage R."/>
            <person name="Osoegawa K."/>
            <person name="de Jong P."/>
            <person name="Grimwood J."/>
            <person name="Chapman J.A."/>
            <person name="Shapiro H."/>
            <person name="Aerts A."/>
            <person name="Otillar R.P."/>
            <person name="Terry A.Y."/>
            <person name="Boore J.L."/>
            <person name="Grigoriev I.V."/>
            <person name="Lindberg D.R."/>
            <person name="Seaver E.C."/>
            <person name="Weisblat D.A."/>
            <person name="Putnam N.H."/>
            <person name="Rokhsar D.S."/>
        </authorList>
    </citation>
    <scope>NUCLEOTIDE SEQUENCE [LARGE SCALE GENOMIC DNA]</scope>
</reference>
<dbReference type="GeneID" id="20243826"/>
<dbReference type="OMA" id="CTHAGSE"/>
<dbReference type="EMBL" id="KB201328">
    <property type="protein sequence ID" value="ESO97136.1"/>
    <property type="molecule type" value="Genomic_DNA"/>
</dbReference>
<keyword evidence="1" id="KW-0245">EGF-like domain</keyword>
<dbReference type="HOGENOM" id="CLU_031239_0_0_1"/>
<dbReference type="Gene3D" id="2.60.120.260">
    <property type="entry name" value="Galactose-binding domain-like"/>
    <property type="match status" value="1"/>
</dbReference>
<sequence>KQFGYLELFTCHCTNDNDCNSDGSCQSNGCARGWYGSTCQKQNVALGKPASQVSQYDKFGPELAVDGDRSQNYYRCTNTGYNNNSWWSVNLIDTYPIRQIHILYRRGDYLTYPGDTDNSTDECFISSDCTQGKYNIVSTVYNNINSRYYIDGCQPGFISIDCTQGKYNIVSIVYNNINGRYYIDGCQPGFISIDCTQGFISIDCTQGKFNIVSTVYNNVNVRYHIDGCQPGFISTDCTHGKYNTVNTAYNNINGRYYNDGCKPGFISIDCTQECPEASYGKECSKMCTDRNCLQSQTCDSMNGTCVDGCKPGFISIDCTQGFISIDCTQGKYNIMSTVYNNINDRYYIDCCKPGFISTDCKQDKYNI</sequence>
<dbReference type="Proteomes" id="UP000030746">
    <property type="component" value="Unassembled WGS sequence"/>
</dbReference>
<evidence type="ECO:0000313" key="3">
    <source>
        <dbReference type="Proteomes" id="UP000030746"/>
    </source>
</evidence>
<dbReference type="AlphaFoldDB" id="V4ATQ5"/>
<feature type="non-terminal residue" evidence="2">
    <location>
        <position position="1"/>
    </location>
</feature>
<proteinExistence type="predicted"/>
<dbReference type="OrthoDB" id="10268124at2759"/>
<keyword evidence="3" id="KW-1185">Reference proteome</keyword>
<dbReference type="RefSeq" id="XP_009052176.1">
    <property type="nucleotide sequence ID" value="XM_009053928.1"/>
</dbReference>
<evidence type="ECO:0008006" key="4">
    <source>
        <dbReference type="Google" id="ProtNLM"/>
    </source>
</evidence>
<organism evidence="2 3">
    <name type="scientific">Lottia gigantea</name>
    <name type="common">Giant owl limpet</name>
    <dbReference type="NCBI Taxonomy" id="225164"/>
    <lineage>
        <taxon>Eukaryota</taxon>
        <taxon>Metazoa</taxon>
        <taxon>Spiralia</taxon>
        <taxon>Lophotrochozoa</taxon>
        <taxon>Mollusca</taxon>
        <taxon>Gastropoda</taxon>
        <taxon>Patellogastropoda</taxon>
        <taxon>Lottioidea</taxon>
        <taxon>Lottiidae</taxon>
        <taxon>Lottia</taxon>
    </lineage>
</organism>
<name>V4ATQ5_LOTGI</name>
<dbReference type="KEGG" id="lgi:LOTGIDRAFT_176533"/>